<keyword evidence="3" id="KW-1185">Reference proteome</keyword>
<dbReference type="PANTHER" id="PTHR30203:SF24">
    <property type="entry name" value="BLR4935 PROTEIN"/>
    <property type="match status" value="1"/>
</dbReference>
<organism evidence="2 3">
    <name type="scientific">Alkalisalibacterium limincola</name>
    <dbReference type="NCBI Taxonomy" id="2699169"/>
    <lineage>
        <taxon>Bacteria</taxon>
        <taxon>Pseudomonadati</taxon>
        <taxon>Pseudomonadota</taxon>
        <taxon>Gammaproteobacteria</taxon>
        <taxon>Lysobacterales</taxon>
        <taxon>Lysobacteraceae</taxon>
        <taxon>Alkalisalibacterium</taxon>
    </lineage>
</organism>
<evidence type="ECO:0000256" key="1">
    <source>
        <dbReference type="SAM" id="SignalP"/>
    </source>
</evidence>
<evidence type="ECO:0000313" key="3">
    <source>
        <dbReference type="Proteomes" id="UP000321248"/>
    </source>
</evidence>
<accession>A0A5C8KZ29</accession>
<dbReference type="SUPFAM" id="SSF56954">
    <property type="entry name" value="Outer membrane efflux proteins (OEP)"/>
    <property type="match status" value="1"/>
</dbReference>
<dbReference type="GO" id="GO:0015562">
    <property type="term" value="F:efflux transmembrane transporter activity"/>
    <property type="evidence" value="ECO:0007669"/>
    <property type="project" value="InterPro"/>
</dbReference>
<dbReference type="RefSeq" id="WP_147890385.1">
    <property type="nucleotide sequence ID" value="NZ_VRTS01000001.1"/>
</dbReference>
<dbReference type="PROSITE" id="PS51257">
    <property type="entry name" value="PROKAR_LIPOPROTEIN"/>
    <property type="match status" value="1"/>
</dbReference>
<reference evidence="2 3" key="1">
    <citation type="submission" date="2019-08" db="EMBL/GenBank/DDBJ databases">
        <authorList>
            <person name="Karlyshev A.V."/>
        </authorList>
    </citation>
    <scope>NUCLEOTIDE SEQUENCE [LARGE SCALE GENOMIC DNA]</scope>
    <source>
        <strain evidence="2 3">Alg18-2.2</strain>
    </source>
</reference>
<dbReference type="Gene3D" id="1.20.1600.10">
    <property type="entry name" value="Outer membrane efflux proteins (OEP)"/>
    <property type="match status" value="1"/>
</dbReference>
<proteinExistence type="predicted"/>
<feature type="signal peptide" evidence="1">
    <location>
        <begin position="1"/>
        <end position="29"/>
    </location>
</feature>
<sequence>MPIPLHRVASLAALLPLLAACASYSPQRAGEQAHSLAAAPIGPAATADAAATDAQRRAVLLQPLERDNAVSLALSGNPDLQIAWSRLGIGAAQAFEASRLANPRLSASRLSGDEGAKRSLSLGLSLSDLLLLPQGSQLAARDFEALRIEVAARAVTVARDTESAWYRHVAAGQRAELRSAVADAAELSAELADRFHQAGTVSRLQLLRERAAASEARVAAVTARADAIAARQALNAQMGLSGELADLWQAPPRLAMPGNDAMELEQLLALADSERLDLRAARLQVGILEDGLAFSRGWRWLGGIELDYEWEREPDGSRMRGPGLSLELPLFHQGQARTMRADALLERGRAQLAQRELEVELGAREAAGRVQAMREVVALYQAGIVPDRSEAVQRELERYNFMLIGAFELLAARQAEYRAYEGFIDAVRDYWLAHTDLAHAIGTRLPDALASTASRPTCRP</sequence>
<feature type="chain" id="PRO_5022833250" evidence="1">
    <location>
        <begin position="30"/>
        <end position="460"/>
    </location>
</feature>
<dbReference type="PANTHER" id="PTHR30203">
    <property type="entry name" value="OUTER MEMBRANE CATION EFFLUX PROTEIN"/>
    <property type="match status" value="1"/>
</dbReference>
<dbReference type="EMBL" id="VRTS01000001">
    <property type="protein sequence ID" value="TXK65712.1"/>
    <property type="molecule type" value="Genomic_DNA"/>
</dbReference>
<dbReference type="InterPro" id="IPR010131">
    <property type="entry name" value="MdtP/NodT-like"/>
</dbReference>
<name>A0A5C8KZ29_9GAMM</name>
<protein>
    <submittedName>
        <fullName evidence="2">TolC family protein</fullName>
    </submittedName>
</protein>
<keyword evidence="1" id="KW-0732">Signal</keyword>
<dbReference type="OrthoDB" id="237412at2"/>
<dbReference type="Proteomes" id="UP000321248">
    <property type="component" value="Unassembled WGS sequence"/>
</dbReference>
<comment type="caution">
    <text evidence="2">The sequence shown here is derived from an EMBL/GenBank/DDBJ whole genome shotgun (WGS) entry which is preliminary data.</text>
</comment>
<dbReference type="AlphaFoldDB" id="A0A5C8KZ29"/>
<evidence type="ECO:0000313" key="2">
    <source>
        <dbReference type="EMBL" id="TXK65712.1"/>
    </source>
</evidence>
<gene>
    <name evidence="2" type="ORF">FU658_00890</name>
</gene>